<protein>
    <submittedName>
        <fullName evidence="2">Uncharacterized protein</fullName>
    </submittedName>
</protein>
<dbReference type="HOGENOM" id="CLU_1456602_0_0_1"/>
<evidence type="ECO:0000313" key="2">
    <source>
        <dbReference type="EnsemblPlants" id="OGLUM06G22470.1"/>
    </source>
</evidence>
<dbReference type="STRING" id="40148.A0A0E0AC02"/>
<proteinExistence type="predicted"/>
<reference evidence="2" key="2">
    <citation type="submission" date="2018-05" db="EMBL/GenBank/DDBJ databases">
        <title>OgluRS3 (Oryza glumaepatula Reference Sequence Version 3).</title>
        <authorList>
            <person name="Zhang J."/>
            <person name="Kudrna D."/>
            <person name="Lee S."/>
            <person name="Talag J."/>
            <person name="Welchert J."/>
            <person name="Wing R.A."/>
        </authorList>
    </citation>
    <scope>NUCLEOTIDE SEQUENCE [LARGE SCALE GENOMIC DNA]</scope>
</reference>
<dbReference type="AlphaFoldDB" id="A0A0E0AC02"/>
<reference evidence="2" key="1">
    <citation type="submission" date="2015-04" db="UniProtKB">
        <authorList>
            <consortium name="EnsemblPlants"/>
        </authorList>
    </citation>
    <scope>IDENTIFICATION</scope>
</reference>
<feature type="compositionally biased region" description="Low complexity" evidence="1">
    <location>
        <begin position="177"/>
        <end position="186"/>
    </location>
</feature>
<keyword evidence="3" id="KW-1185">Reference proteome</keyword>
<dbReference type="Gramene" id="OGLUM06G22470.1">
    <property type="protein sequence ID" value="OGLUM06G22470.1"/>
    <property type="gene ID" value="OGLUM06G22470"/>
</dbReference>
<evidence type="ECO:0000313" key="3">
    <source>
        <dbReference type="Proteomes" id="UP000026961"/>
    </source>
</evidence>
<dbReference type="EnsemblPlants" id="OGLUM06G22470.1">
    <property type="protein sequence ID" value="OGLUM06G22470.1"/>
    <property type="gene ID" value="OGLUM06G22470"/>
</dbReference>
<accession>A0A0E0AC02</accession>
<evidence type="ECO:0000256" key="1">
    <source>
        <dbReference type="SAM" id="MobiDB-lite"/>
    </source>
</evidence>
<dbReference type="Proteomes" id="UP000026961">
    <property type="component" value="Chromosome 6"/>
</dbReference>
<feature type="compositionally biased region" description="Pro residues" evidence="1">
    <location>
        <begin position="141"/>
        <end position="158"/>
    </location>
</feature>
<sequence>MVRVLTMAEYKRNLRIKHGLHPFSRSQDGCYTSGGRVAAASGAQQPCDVSGARSYVTTDDDAPEPVNPAARSLVSYLGHAIAAKRSRLIVGCDGEYHRRHPVRGISTPPPARRRHLPSSPARAARRRPSPPANRLAAAAASPPPPHPAAATSPPPPPQSRLASFAAPRGRSPPHPPLAASSAAVRM</sequence>
<name>A0A0E0AC02_9ORYZ</name>
<organism evidence="2">
    <name type="scientific">Oryza glumipatula</name>
    <dbReference type="NCBI Taxonomy" id="40148"/>
    <lineage>
        <taxon>Eukaryota</taxon>
        <taxon>Viridiplantae</taxon>
        <taxon>Streptophyta</taxon>
        <taxon>Embryophyta</taxon>
        <taxon>Tracheophyta</taxon>
        <taxon>Spermatophyta</taxon>
        <taxon>Magnoliopsida</taxon>
        <taxon>Liliopsida</taxon>
        <taxon>Poales</taxon>
        <taxon>Poaceae</taxon>
        <taxon>BOP clade</taxon>
        <taxon>Oryzoideae</taxon>
        <taxon>Oryzeae</taxon>
        <taxon>Oryzinae</taxon>
        <taxon>Oryza</taxon>
    </lineage>
</organism>
<feature type="region of interest" description="Disordered" evidence="1">
    <location>
        <begin position="99"/>
        <end position="186"/>
    </location>
</feature>